<organism evidence="8 9">
    <name type="scientific">Novosphingobium fluoreni</name>
    <dbReference type="NCBI Taxonomy" id="1391222"/>
    <lineage>
        <taxon>Bacteria</taxon>
        <taxon>Pseudomonadati</taxon>
        <taxon>Pseudomonadota</taxon>
        <taxon>Alphaproteobacteria</taxon>
        <taxon>Sphingomonadales</taxon>
        <taxon>Sphingomonadaceae</taxon>
        <taxon>Novosphingobium</taxon>
    </lineage>
</organism>
<dbReference type="RefSeq" id="WP_183616934.1">
    <property type="nucleotide sequence ID" value="NZ_JACIDY010000004.1"/>
</dbReference>
<dbReference type="Proteomes" id="UP000561459">
    <property type="component" value="Unassembled WGS sequence"/>
</dbReference>
<keyword evidence="3" id="KW-0285">Flavoprotein</keyword>
<keyword evidence="9" id="KW-1185">Reference proteome</keyword>
<dbReference type="GO" id="GO:0003995">
    <property type="term" value="F:acyl-CoA dehydrogenase activity"/>
    <property type="evidence" value="ECO:0007669"/>
    <property type="project" value="TreeGrafter"/>
</dbReference>
<dbReference type="SUPFAM" id="SSF47203">
    <property type="entry name" value="Acyl-CoA dehydrogenase C-terminal domain-like"/>
    <property type="match status" value="1"/>
</dbReference>
<evidence type="ECO:0000259" key="6">
    <source>
        <dbReference type="Pfam" id="PF00441"/>
    </source>
</evidence>
<dbReference type="SUPFAM" id="SSF56645">
    <property type="entry name" value="Acyl-CoA dehydrogenase NM domain-like"/>
    <property type="match status" value="1"/>
</dbReference>
<comment type="similarity">
    <text evidence="2">Belongs to the acyl-CoA dehydrogenase family.</text>
</comment>
<evidence type="ECO:0000313" key="8">
    <source>
        <dbReference type="EMBL" id="MBB3940286.1"/>
    </source>
</evidence>
<keyword evidence="5" id="KW-0560">Oxidoreductase</keyword>
<feature type="domain" description="Acyl-CoA dehydrogenase/oxidase N-terminal" evidence="7">
    <location>
        <begin position="6"/>
        <end position="92"/>
    </location>
</feature>
<evidence type="ECO:0000256" key="4">
    <source>
        <dbReference type="ARBA" id="ARBA00022827"/>
    </source>
</evidence>
<sequence>MDLELAEVRESIAIVLEEQCTSLAIHAYVDGHNRLNAELQRQAAELGWLAIALPEEQGGIGLGAAGMAILHLELGRACAPGAFLATSVALEILARGPVADDEGVAKLIADVIGGTATLAVEARVGASLAGGSTWLLGEASAAAALIAGEGEDLVLVGIADGAIEQVSIWDETRSMISTDLSAAAPIITLVGMRPLFEGLFALALAADSAGAARGVLDRTVAYMKEREQFGRAIAAFQALKHRAADHAVHAIICEHLVWQAVENLEGNGPESRLWPLMAKANVTEKASKISTDCVQLHGGVGYTREYDPHLFLKRIRLNEAMLAANTALRDRANVALAEAVRNGADVLEVA</sequence>
<name>A0A7W6C694_9SPHN</name>
<dbReference type="PANTHER" id="PTHR43884">
    <property type="entry name" value="ACYL-COA DEHYDROGENASE"/>
    <property type="match status" value="1"/>
</dbReference>
<reference evidence="8 9" key="1">
    <citation type="submission" date="2020-08" db="EMBL/GenBank/DDBJ databases">
        <title>Genomic Encyclopedia of Type Strains, Phase IV (KMG-IV): sequencing the most valuable type-strain genomes for metagenomic binning, comparative biology and taxonomic classification.</title>
        <authorList>
            <person name="Goeker M."/>
        </authorList>
    </citation>
    <scope>NUCLEOTIDE SEQUENCE [LARGE SCALE GENOMIC DNA]</scope>
    <source>
        <strain evidence="8 9">DSM 27568</strain>
    </source>
</reference>
<evidence type="ECO:0000313" key="9">
    <source>
        <dbReference type="Proteomes" id="UP000561459"/>
    </source>
</evidence>
<evidence type="ECO:0000256" key="3">
    <source>
        <dbReference type="ARBA" id="ARBA00022630"/>
    </source>
</evidence>
<dbReference type="Pfam" id="PF02771">
    <property type="entry name" value="Acyl-CoA_dh_N"/>
    <property type="match status" value="1"/>
</dbReference>
<evidence type="ECO:0000256" key="5">
    <source>
        <dbReference type="ARBA" id="ARBA00023002"/>
    </source>
</evidence>
<evidence type="ECO:0000256" key="1">
    <source>
        <dbReference type="ARBA" id="ARBA00001974"/>
    </source>
</evidence>
<dbReference type="InterPro" id="IPR009075">
    <property type="entry name" value="AcylCo_DH/oxidase_C"/>
</dbReference>
<dbReference type="InterPro" id="IPR009100">
    <property type="entry name" value="AcylCoA_DH/oxidase_NM_dom_sf"/>
</dbReference>
<evidence type="ECO:0000259" key="7">
    <source>
        <dbReference type="Pfam" id="PF02771"/>
    </source>
</evidence>
<keyword evidence="4" id="KW-0274">FAD</keyword>
<dbReference type="EMBL" id="JACIDY010000004">
    <property type="protein sequence ID" value="MBB3940286.1"/>
    <property type="molecule type" value="Genomic_DNA"/>
</dbReference>
<comment type="caution">
    <text evidence="8">The sequence shown here is derived from an EMBL/GenBank/DDBJ whole genome shotgun (WGS) entry which is preliminary data.</text>
</comment>
<comment type="cofactor">
    <cofactor evidence="1">
        <name>FAD</name>
        <dbReference type="ChEBI" id="CHEBI:57692"/>
    </cofactor>
</comment>
<dbReference type="Gene3D" id="1.20.140.10">
    <property type="entry name" value="Butyryl-CoA Dehydrogenase, subunit A, domain 3"/>
    <property type="match status" value="1"/>
</dbReference>
<protein>
    <submittedName>
        <fullName evidence="8">Alkylation response protein AidB-like acyl-CoA dehydrogenase</fullName>
    </submittedName>
</protein>
<gene>
    <name evidence="8" type="ORF">GGR39_001943</name>
</gene>
<dbReference type="InterPro" id="IPR036250">
    <property type="entry name" value="AcylCo_DH-like_C"/>
</dbReference>
<accession>A0A7W6C694</accession>
<dbReference type="Pfam" id="PF00441">
    <property type="entry name" value="Acyl-CoA_dh_1"/>
    <property type="match status" value="1"/>
</dbReference>
<proteinExistence type="inferred from homology"/>
<dbReference type="AlphaFoldDB" id="A0A7W6C694"/>
<dbReference type="GO" id="GO:0050660">
    <property type="term" value="F:flavin adenine dinucleotide binding"/>
    <property type="evidence" value="ECO:0007669"/>
    <property type="project" value="InterPro"/>
</dbReference>
<dbReference type="PANTHER" id="PTHR43884:SF20">
    <property type="entry name" value="ACYL-COA DEHYDROGENASE FADE28"/>
    <property type="match status" value="1"/>
</dbReference>
<dbReference type="InterPro" id="IPR037069">
    <property type="entry name" value="AcylCoA_DH/ox_N_sf"/>
</dbReference>
<evidence type="ECO:0000256" key="2">
    <source>
        <dbReference type="ARBA" id="ARBA00009347"/>
    </source>
</evidence>
<dbReference type="Gene3D" id="1.10.540.10">
    <property type="entry name" value="Acyl-CoA dehydrogenase/oxidase, N-terminal domain"/>
    <property type="match status" value="1"/>
</dbReference>
<dbReference type="InterPro" id="IPR013786">
    <property type="entry name" value="AcylCoA_DH/ox_N"/>
</dbReference>
<feature type="domain" description="Acyl-CoA dehydrogenase/oxidase C-terminal" evidence="6">
    <location>
        <begin position="202"/>
        <end position="319"/>
    </location>
</feature>